<organism evidence="1 2">
    <name type="scientific">Inhella proteolytica</name>
    <dbReference type="NCBI Taxonomy" id="2795029"/>
    <lineage>
        <taxon>Bacteria</taxon>
        <taxon>Pseudomonadati</taxon>
        <taxon>Pseudomonadota</taxon>
        <taxon>Betaproteobacteria</taxon>
        <taxon>Burkholderiales</taxon>
        <taxon>Sphaerotilaceae</taxon>
        <taxon>Inhella</taxon>
    </lineage>
</organism>
<sequence>MQYGPDLCSQASDQFEAAFQTGAREMTPIFQVRCVFALACVMSAPSATAQVDQYHAAARLRTWMYAAQGIAARCTKAFPDLAAPIEAHMSTWRRADQVAMERADKLWRAMEATSPRSSAEEREDVLQLEGLWRNMAEQQPHRPPPNVKATCLRYFEVRANGVLRSNWPEVFQALEAR</sequence>
<name>A0A931J8S1_9BURK</name>
<evidence type="ECO:0000313" key="2">
    <source>
        <dbReference type="Proteomes" id="UP000613266"/>
    </source>
</evidence>
<keyword evidence="2" id="KW-1185">Reference proteome</keyword>
<reference evidence="1" key="1">
    <citation type="submission" date="2020-12" db="EMBL/GenBank/DDBJ databases">
        <title>The genome sequence of Inhella sp. 1Y17.</title>
        <authorList>
            <person name="Liu Y."/>
        </authorList>
    </citation>
    <scope>NUCLEOTIDE SEQUENCE</scope>
    <source>
        <strain evidence="1">1Y17</strain>
    </source>
</reference>
<proteinExistence type="predicted"/>
<dbReference type="Proteomes" id="UP000613266">
    <property type="component" value="Unassembled WGS sequence"/>
</dbReference>
<accession>A0A931J8S1</accession>
<dbReference type="AlphaFoldDB" id="A0A931J8S1"/>
<evidence type="ECO:0000313" key="1">
    <source>
        <dbReference type="EMBL" id="MBH9579644.1"/>
    </source>
</evidence>
<dbReference type="EMBL" id="JAEDAK010000028">
    <property type="protein sequence ID" value="MBH9579644.1"/>
    <property type="molecule type" value="Genomic_DNA"/>
</dbReference>
<gene>
    <name evidence="1" type="ORF">I7X39_22345</name>
</gene>
<comment type="caution">
    <text evidence="1">The sequence shown here is derived from an EMBL/GenBank/DDBJ whole genome shotgun (WGS) entry which is preliminary data.</text>
</comment>
<protein>
    <submittedName>
        <fullName evidence="1">Uncharacterized protein</fullName>
    </submittedName>
</protein>